<evidence type="ECO:0000256" key="14">
    <source>
        <dbReference type="ARBA" id="ARBA00022801"/>
    </source>
</evidence>
<evidence type="ECO:0000256" key="20">
    <source>
        <dbReference type="ARBA" id="ARBA00023251"/>
    </source>
</evidence>
<dbReference type="GO" id="GO:0009002">
    <property type="term" value="F:serine-type D-Ala-D-Ala carboxypeptidase activity"/>
    <property type="evidence" value="ECO:0007669"/>
    <property type="project" value="UniProtKB-EC"/>
</dbReference>
<dbReference type="GO" id="GO:0009252">
    <property type="term" value="P:peptidoglycan biosynthetic process"/>
    <property type="evidence" value="ECO:0007669"/>
    <property type="project" value="UniProtKB-KW"/>
</dbReference>
<comment type="catalytic activity">
    <reaction evidence="23">
        <text>Preferential cleavage: (Ac)2-L-Lys-D-Ala-|-D-Ala. Also transpeptidation of peptidyl-alanyl moieties that are N-acyl substituents of D-alanine.</text>
        <dbReference type="EC" id="3.4.16.4"/>
    </reaction>
</comment>
<evidence type="ECO:0000256" key="6">
    <source>
        <dbReference type="ARBA" id="ARBA00012448"/>
    </source>
</evidence>
<feature type="domain" description="Glycosyl transferase family 51" evidence="29">
    <location>
        <begin position="56"/>
        <end position="229"/>
    </location>
</feature>
<dbReference type="GO" id="GO:0071555">
    <property type="term" value="P:cell wall organization"/>
    <property type="evidence" value="ECO:0007669"/>
    <property type="project" value="UniProtKB-KW"/>
</dbReference>
<evidence type="ECO:0000256" key="5">
    <source>
        <dbReference type="ARBA" id="ARBA00007739"/>
    </source>
</evidence>
<keyword evidence="20" id="KW-0046">Antibiotic resistance</keyword>
<evidence type="ECO:0000256" key="12">
    <source>
        <dbReference type="ARBA" id="ARBA00022679"/>
    </source>
</evidence>
<dbReference type="SUPFAM" id="SSF56601">
    <property type="entry name" value="beta-lactamase/transpeptidase-like"/>
    <property type="match status" value="1"/>
</dbReference>
<feature type="transmembrane region" description="Helical" evidence="27">
    <location>
        <begin position="7"/>
        <end position="28"/>
    </location>
</feature>
<evidence type="ECO:0000256" key="18">
    <source>
        <dbReference type="ARBA" id="ARBA00022989"/>
    </source>
</evidence>
<keyword evidence="11" id="KW-0328">Glycosyltransferase</keyword>
<keyword evidence="14" id="KW-0378">Hydrolase</keyword>
<evidence type="ECO:0000259" key="28">
    <source>
        <dbReference type="Pfam" id="PF00905"/>
    </source>
</evidence>
<keyword evidence="16" id="KW-0735">Signal-anchor</keyword>
<evidence type="ECO:0000256" key="11">
    <source>
        <dbReference type="ARBA" id="ARBA00022676"/>
    </source>
</evidence>
<comment type="function">
    <text evidence="1">Cell wall formation. Synthesis of cross-linked peptidoglycan from the lipid intermediates. The enzyme has a penicillin-insensitive transglycosylase N-terminal domain (formation of linear glycan strands) and a penicillin-sensitive transpeptidase C-terminal domain (cross-linking of the peptide subunits).</text>
</comment>
<keyword evidence="9" id="KW-0121">Carboxypeptidase</keyword>
<dbReference type="GO" id="GO:0030288">
    <property type="term" value="C:outer membrane-bounded periplasmic space"/>
    <property type="evidence" value="ECO:0007669"/>
    <property type="project" value="TreeGrafter"/>
</dbReference>
<evidence type="ECO:0000256" key="7">
    <source>
        <dbReference type="ARBA" id="ARBA00018638"/>
    </source>
</evidence>
<keyword evidence="21" id="KW-0511">Multifunctional enzyme</keyword>
<evidence type="ECO:0000256" key="1">
    <source>
        <dbReference type="ARBA" id="ARBA00002624"/>
    </source>
</evidence>
<dbReference type="GO" id="GO:0008658">
    <property type="term" value="F:penicillin binding"/>
    <property type="evidence" value="ECO:0007669"/>
    <property type="project" value="InterPro"/>
</dbReference>
<dbReference type="PANTHER" id="PTHR32282:SF11">
    <property type="entry name" value="PENICILLIN-BINDING PROTEIN 1B"/>
    <property type="match status" value="1"/>
</dbReference>
<dbReference type="SUPFAM" id="SSF53955">
    <property type="entry name" value="Lysozyme-like"/>
    <property type="match status" value="1"/>
</dbReference>
<keyword evidence="19 27" id="KW-0472">Membrane</keyword>
<comment type="catalytic activity">
    <reaction evidence="25">
        <text>[GlcNAc-(1-&gt;4)-Mur2Ac(oyl-L-Ala-gamma-D-Glu-L-Lys-D-Ala-D-Ala)](n)-di-trans,octa-cis-undecaprenyl diphosphate + beta-D-GlcNAc-(1-&gt;4)-Mur2Ac(oyl-L-Ala-gamma-D-Glu-L-Lys-D-Ala-D-Ala)-di-trans,octa-cis-undecaprenyl diphosphate = [GlcNAc-(1-&gt;4)-Mur2Ac(oyl-L-Ala-gamma-D-Glu-L-Lys-D-Ala-D-Ala)](n+1)-di-trans,octa-cis-undecaprenyl diphosphate + di-trans,octa-cis-undecaprenyl diphosphate + H(+)</text>
        <dbReference type="Rhea" id="RHEA:23708"/>
        <dbReference type="Rhea" id="RHEA-COMP:9602"/>
        <dbReference type="Rhea" id="RHEA-COMP:9603"/>
        <dbReference type="ChEBI" id="CHEBI:15378"/>
        <dbReference type="ChEBI" id="CHEBI:58405"/>
        <dbReference type="ChEBI" id="CHEBI:60033"/>
        <dbReference type="ChEBI" id="CHEBI:78435"/>
        <dbReference type="EC" id="2.4.99.28"/>
    </reaction>
</comment>
<evidence type="ECO:0000313" key="30">
    <source>
        <dbReference type="EMBL" id="HIY78419.1"/>
    </source>
</evidence>
<evidence type="ECO:0000256" key="27">
    <source>
        <dbReference type="SAM" id="Phobius"/>
    </source>
</evidence>
<dbReference type="InterPro" id="IPR001460">
    <property type="entry name" value="PCN-bd_Tpept"/>
</dbReference>
<dbReference type="AlphaFoldDB" id="A0A9D2CFZ9"/>
<evidence type="ECO:0000256" key="9">
    <source>
        <dbReference type="ARBA" id="ARBA00022645"/>
    </source>
</evidence>
<evidence type="ECO:0000256" key="23">
    <source>
        <dbReference type="ARBA" id="ARBA00034000"/>
    </source>
</evidence>
<gene>
    <name evidence="30" type="ORF">H9728_05180</name>
</gene>
<dbReference type="Proteomes" id="UP000824135">
    <property type="component" value="Unassembled WGS sequence"/>
</dbReference>
<evidence type="ECO:0000256" key="8">
    <source>
        <dbReference type="ARBA" id="ARBA00022475"/>
    </source>
</evidence>
<dbReference type="Gene3D" id="1.10.3810.10">
    <property type="entry name" value="Biosynthetic peptidoglycan transglycosylase-like"/>
    <property type="match status" value="1"/>
</dbReference>
<comment type="similarity">
    <text evidence="4">In the C-terminal section; belongs to the transpeptidase family.</text>
</comment>
<dbReference type="FunFam" id="1.10.3810.10:FF:000001">
    <property type="entry name" value="Penicillin-binding protein 1A"/>
    <property type="match status" value="1"/>
</dbReference>
<dbReference type="GO" id="GO:0008360">
    <property type="term" value="P:regulation of cell shape"/>
    <property type="evidence" value="ECO:0007669"/>
    <property type="project" value="UniProtKB-KW"/>
</dbReference>
<evidence type="ECO:0000259" key="29">
    <source>
        <dbReference type="Pfam" id="PF00912"/>
    </source>
</evidence>
<evidence type="ECO:0000256" key="25">
    <source>
        <dbReference type="ARBA" id="ARBA00049902"/>
    </source>
</evidence>
<reference evidence="30" key="2">
    <citation type="submission" date="2021-04" db="EMBL/GenBank/DDBJ databases">
        <authorList>
            <person name="Gilroy R."/>
        </authorList>
    </citation>
    <scope>NUCLEOTIDE SEQUENCE</scope>
    <source>
        <strain evidence="30">CHK199-9574</strain>
    </source>
</reference>
<dbReference type="Pfam" id="PF00905">
    <property type="entry name" value="Transpeptidase"/>
    <property type="match status" value="1"/>
</dbReference>
<sequence length="742" mass="83403">MKILRRILIVFLALVAIAAIAGTAFYFITTKNSRLDEGKLYLSESYATVYNAADEKIADVSSENANKKVKLSGLPDHVKNAFISTEDKRFYKHNGLDYARIAKATLKNLTSRSFKQGASTISQQLVKNTHLTNEKTLSRKLKEIKLTRALEKKYSKDEILEMYLNTIYFGHNCYGIASASNYYFGKDAESLSQAESAMLAAVIRSPGNYSPFINPQKCLSARNAVLKRMREQGYISESDYEKEILSPLPEKKDNGIASKSYLQCAYEEFENLPIYSPYAFTRGYKIYTYMDSGLQNYVENLKTDADRSGKSIVVENNATCGIAAYYSTEGNIPRQPGSLFKPLAVYAPAIEENLLSACTPIADEKTNFDGYAPSNYKDVYHGYVTCRQALAQSLNVPAVKTLSRLGIDKSEKYLSRMGLRLSGKDKNLSLALGGVSEGYTLTQLTGAFSVFANEGYFSPPAFIRKIEDSEGNIVYERKLLPVKVFSEDTVYIVNDILKSAAKEGTAKKLAALPFDVCAKTGTCGSEKGNTDAYAVSYTKDYTVNIWMGNADNKLTDITGGGLPCHYAMLIDKKIYKDKRPTSFHDSENIEEVVLDKISFDKYHSVVRADENQPKKYTFTDIFRKSNLPKETSKFFKAPEAKASVAYKNNRVFIKLSQTEYYDIMVKRTLNGKSKVIYEGKHEQVLTDDNILPNEKYEYTVIPYYTTDGGEKIFGKELRLPVVYTKSAKKNATISDHFDWWEN</sequence>
<comment type="subcellular location">
    <subcellularLocation>
        <location evidence="2">Cell membrane</location>
        <topology evidence="2">Single-pass type II membrane protein</topology>
    </subcellularLocation>
</comment>
<keyword evidence="18 27" id="KW-1133">Transmembrane helix</keyword>
<dbReference type="GO" id="GO:0008955">
    <property type="term" value="F:peptidoglycan glycosyltransferase activity"/>
    <property type="evidence" value="ECO:0007669"/>
    <property type="project" value="UniProtKB-EC"/>
</dbReference>
<reference evidence="30" key="1">
    <citation type="journal article" date="2021" name="PeerJ">
        <title>Extensive microbial diversity within the chicken gut microbiome revealed by metagenomics and culture.</title>
        <authorList>
            <person name="Gilroy R."/>
            <person name="Ravi A."/>
            <person name="Getino M."/>
            <person name="Pursley I."/>
            <person name="Horton D.L."/>
            <person name="Alikhan N.F."/>
            <person name="Baker D."/>
            <person name="Gharbi K."/>
            <person name="Hall N."/>
            <person name="Watson M."/>
            <person name="Adriaenssens E.M."/>
            <person name="Foster-Nyarko E."/>
            <person name="Jarju S."/>
            <person name="Secka A."/>
            <person name="Antonio M."/>
            <person name="Oren A."/>
            <person name="Chaudhuri R.R."/>
            <person name="La Ragione R."/>
            <person name="Hildebrand F."/>
            <person name="Pallen M.J."/>
        </authorList>
    </citation>
    <scope>NUCLEOTIDE SEQUENCE</scope>
    <source>
        <strain evidence="30">CHK199-9574</strain>
    </source>
</reference>
<evidence type="ECO:0000313" key="31">
    <source>
        <dbReference type="Proteomes" id="UP000824135"/>
    </source>
</evidence>
<keyword evidence="10" id="KW-0645">Protease</keyword>
<comment type="pathway">
    <text evidence="26">Glycan biosynthesis.</text>
</comment>
<dbReference type="Gene3D" id="3.40.710.10">
    <property type="entry name" value="DD-peptidase/beta-lactamase superfamily"/>
    <property type="match status" value="1"/>
</dbReference>
<keyword evidence="8" id="KW-1003">Cell membrane</keyword>
<dbReference type="InterPro" id="IPR012338">
    <property type="entry name" value="Beta-lactam/transpept-like"/>
</dbReference>
<dbReference type="InterPro" id="IPR023346">
    <property type="entry name" value="Lysozyme-like_dom_sf"/>
</dbReference>
<evidence type="ECO:0000256" key="13">
    <source>
        <dbReference type="ARBA" id="ARBA00022692"/>
    </source>
</evidence>
<dbReference type="EMBL" id="DXCO01000035">
    <property type="protein sequence ID" value="HIY78419.1"/>
    <property type="molecule type" value="Genomic_DNA"/>
</dbReference>
<evidence type="ECO:0000256" key="17">
    <source>
        <dbReference type="ARBA" id="ARBA00022984"/>
    </source>
</evidence>
<dbReference type="PANTHER" id="PTHR32282">
    <property type="entry name" value="BINDING PROTEIN TRANSPEPTIDASE, PUTATIVE-RELATED"/>
    <property type="match status" value="1"/>
</dbReference>
<dbReference type="EC" id="3.4.16.4" evidence="6"/>
<evidence type="ECO:0000256" key="21">
    <source>
        <dbReference type="ARBA" id="ARBA00023268"/>
    </source>
</evidence>
<comment type="similarity">
    <text evidence="5">In the N-terminal section; belongs to the glycosyltransferase 51 family.</text>
</comment>
<dbReference type="GO" id="GO:0006508">
    <property type="term" value="P:proteolysis"/>
    <property type="evidence" value="ECO:0007669"/>
    <property type="project" value="UniProtKB-KW"/>
</dbReference>
<organism evidence="30 31">
    <name type="scientific">Candidatus Borkfalkia excrementavium</name>
    <dbReference type="NCBI Taxonomy" id="2838505"/>
    <lineage>
        <taxon>Bacteria</taxon>
        <taxon>Bacillati</taxon>
        <taxon>Bacillota</taxon>
        <taxon>Clostridia</taxon>
        <taxon>Christensenellales</taxon>
        <taxon>Christensenellaceae</taxon>
        <taxon>Candidatus Borkfalkia</taxon>
    </lineage>
</organism>
<keyword evidence="15" id="KW-0133">Cell shape</keyword>
<accession>A0A9D2CFZ9</accession>
<dbReference type="Pfam" id="PF00912">
    <property type="entry name" value="Transgly"/>
    <property type="match status" value="1"/>
</dbReference>
<evidence type="ECO:0000256" key="4">
    <source>
        <dbReference type="ARBA" id="ARBA00007090"/>
    </source>
</evidence>
<feature type="domain" description="Penicillin-binding protein transpeptidase" evidence="28">
    <location>
        <begin position="331"/>
        <end position="539"/>
    </location>
</feature>
<evidence type="ECO:0000256" key="2">
    <source>
        <dbReference type="ARBA" id="ARBA00004401"/>
    </source>
</evidence>
<evidence type="ECO:0000256" key="26">
    <source>
        <dbReference type="ARBA" id="ARBA00060592"/>
    </source>
</evidence>
<dbReference type="InterPro" id="IPR050396">
    <property type="entry name" value="Glycosyltr_51/Transpeptidase"/>
</dbReference>
<keyword evidence="17" id="KW-0573">Peptidoglycan synthesis</keyword>
<dbReference type="GO" id="GO:0046677">
    <property type="term" value="P:response to antibiotic"/>
    <property type="evidence" value="ECO:0007669"/>
    <property type="project" value="UniProtKB-KW"/>
</dbReference>
<comment type="pathway">
    <text evidence="3">Cell wall biogenesis; peptidoglycan biosynthesis.</text>
</comment>
<dbReference type="GO" id="GO:0005886">
    <property type="term" value="C:plasma membrane"/>
    <property type="evidence" value="ECO:0007669"/>
    <property type="project" value="UniProtKB-SubCell"/>
</dbReference>
<keyword evidence="22" id="KW-0961">Cell wall biogenesis/degradation</keyword>
<evidence type="ECO:0000256" key="24">
    <source>
        <dbReference type="ARBA" id="ARBA00044770"/>
    </source>
</evidence>
<proteinExistence type="inferred from homology"/>
<evidence type="ECO:0000256" key="3">
    <source>
        <dbReference type="ARBA" id="ARBA00004752"/>
    </source>
</evidence>
<dbReference type="EC" id="2.4.99.28" evidence="24"/>
<evidence type="ECO:0000256" key="19">
    <source>
        <dbReference type="ARBA" id="ARBA00023136"/>
    </source>
</evidence>
<evidence type="ECO:0000256" key="16">
    <source>
        <dbReference type="ARBA" id="ARBA00022968"/>
    </source>
</evidence>
<protein>
    <recommendedName>
        <fullName evidence="7">Penicillin-binding protein 1A</fullName>
        <ecNumber evidence="24">2.4.99.28</ecNumber>
        <ecNumber evidence="6">3.4.16.4</ecNumber>
    </recommendedName>
</protein>
<dbReference type="InterPro" id="IPR001264">
    <property type="entry name" value="Glyco_trans_51"/>
</dbReference>
<evidence type="ECO:0000256" key="22">
    <source>
        <dbReference type="ARBA" id="ARBA00023316"/>
    </source>
</evidence>
<comment type="caution">
    <text evidence="30">The sequence shown here is derived from an EMBL/GenBank/DDBJ whole genome shotgun (WGS) entry which is preliminary data.</text>
</comment>
<keyword evidence="12" id="KW-0808">Transferase</keyword>
<name>A0A9D2CFZ9_9FIRM</name>
<keyword evidence="13 27" id="KW-0812">Transmembrane</keyword>
<evidence type="ECO:0000256" key="15">
    <source>
        <dbReference type="ARBA" id="ARBA00022960"/>
    </source>
</evidence>
<dbReference type="InterPro" id="IPR036950">
    <property type="entry name" value="PBP_transglycosylase"/>
</dbReference>
<evidence type="ECO:0000256" key="10">
    <source>
        <dbReference type="ARBA" id="ARBA00022670"/>
    </source>
</evidence>